<proteinExistence type="evidence at transcript level"/>
<dbReference type="Pfam" id="PF01875">
    <property type="entry name" value="Memo"/>
    <property type="match status" value="1"/>
</dbReference>
<comment type="similarity">
    <text evidence="1">Belongs to the MEMO1 family.</text>
</comment>
<evidence type="ECO:0000313" key="3">
    <source>
        <dbReference type="EMBL" id="SVE93140.1"/>
    </source>
</evidence>
<protein>
    <submittedName>
        <fullName evidence="3">EOG090X09ZA</fullName>
    </submittedName>
</protein>
<dbReference type="PANTHER" id="PTHR11060:SF0">
    <property type="entry name" value="PROTEIN MEMO1"/>
    <property type="match status" value="1"/>
</dbReference>
<dbReference type="PANTHER" id="PTHR11060">
    <property type="entry name" value="PROTEIN MEMO1"/>
    <property type="match status" value="1"/>
</dbReference>
<dbReference type="InterPro" id="IPR002737">
    <property type="entry name" value="MEMO1_fam"/>
</dbReference>
<organism evidence="3">
    <name type="scientific">Moina brachiata</name>
    <dbReference type="NCBI Taxonomy" id="675436"/>
    <lineage>
        <taxon>Eukaryota</taxon>
        <taxon>Metazoa</taxon>
        <taxon>Ecdysozoa</taxon>
        <taxon>Arthropoda</taxon>
        <taxon>Crustacea</taxon>
        <taxon>Branchiopoda</taxon>
        <taxon>Diplostraca</taxon>
        <taxon>Cladocera</taxon>
        <taxon>Anomopoda</taxon>
        <taxon>Moinidae</taxon>
        <taxon>Moina</taxon>
    </lineage>
</organism>
<dbReference type="NCBIfam" id="TIGR04336">
    <property type="entry name" value="AmmeMemoSam_B"/>
    <property type="match status" value="1"/>
</dbReference>
<sequence>MPVRRLKALNYEDEFATRGGGDSRVKLFSTDEMMERMLLKKRGQNPGLGEEEDAAGVEETRRRREYQQHLLMLRDGSADDESDVQKDDMEDWLQSLHIKTKNIIDNLLRNRRVIKVTTPSQVAKKREQCITQKLRLVNSQEFKNVRVKRGITRNRIRRESTVKKLKQPITASHAGSWYTDSAKELGNQLQDWLIQGKGSQGPARAIIAPHAGYRYCGQCAGSAYKQINPNIVKRVFILGPSHHVRLSGCALSSVKKYQTPLYDLTIDIPVYKELQNTGYFEFMNLETDEDEHSIEMHLPYVAKVFESNRNFTIVPILVGSLSLEREMLYGRVLAQYLADPSNLFIISSDFCHWGQRFRYTFYEKSYGDIYQSIQKLDQQGMSLIEMLDTAGFADYLKKYGNTICGRHPIGVLLNMIDSVRQDPNFHGRKMSLKFVDYAQSSQCRSFNDSSVSYASASLVID</sequence>
<dbReference type="AlphaFoldDB" id="A0A4Y7NIT7"/>
<dbReference type="CDD" id="cd07361">
    <property type="entry name" value="MEMO_like"/>
    <property type="match status" value="1"/>
</dbReference>
<gene>
    <name evidence="3" type="primary">EOG090X09ZA</name>
</gene>
<evidence type="ECO:0000256" key="2">
    <source>
        <dbReference type="SAM" id="MobiDB-lite"/>
    </source>
</evidence>
<dbReference type="Gene3D" id="3.40.830.10">
    <property type="entry name" value="LigB-like"/>
    <property type="match status" value="1"/>
</dbReference>
<feature type="region of interest" description="Disordered" evidence="2">
    <location>
        <begin position="41"/>
        <end position="61"/>
    </location>
</feature>
<evidence type="ECO:0000256" key="1">
    <source>
        <dbReference type="ARBA" id="ARBA00006315"/>
    </source>
</evidence>
<dbReference type="EMBL" id="LR023521">
    <property type="protein sequence ID" value="SVE93140.1"/>
    <property type="molecule type" value="mRNA"/>
</dbReference>
<reference evidence="3" key="1">
    <citation type="submission" date="2018-08" db="EMBL/GenBank/DDBJ databases">
        <authorList>
            <person name="Cornetti L."/>
        </authorList>
    </citation>
    <scope>NUCLEOTIDE SEQUENCE</scope>
    <source>
        <strain evidence="3">DE-FRO-2-1</strain>
    </source>
</reference>
<dbReference type="HAMAP" id="MF_00055">
    <property type="entry name" value="MEMO1"/>
    <property type="match status" value="1"/>
</dbReference>
<name>A0A4Y7NIT7_9CRUS</name>
<accession>A0A4Y7NIT7</accession>